<dbReference type="AlphaFoldDB" id="A0A6J4MIJ8"/>
<feature type="region of interest" description="Disordered" evidence="1">
    <location>
        <begin position="272"/>
        <end position="297"/>
    </location>
</feature>
<gene>
    <name evidence="2" type="ORF">AVDCRST_MAG40-3332</name>
</gene>
<feature type="compositionally biased region" description="Gly residues" evidence="1">
    <location>
        <begin position="1"/>
        <end position="10"/>
    </location>
</feature>
<feature type="non-terminal residue" evidence="2">
    <location>
        <position position="1"/>
    </location>
</feature>
<evidence type="ECO:0000313" key="2">
    <source>
        <dbReference type="EMBL" id="CAA9358584.1"/>
    </source>
</evidence>
<sequence>GPCRSPGGGRAAHRRERAVRAAPPLAGGARRAGRARRACHRHRTGRQDGVLCGGRQRVLHHPGRLFHRAAGLRGGHLLPLRAGRGDVGAPRRRVPAAGGDAGRPRDPGPHPRPGRVLARVPALRRARGGAGGPAVRHHARPHPPRVVDALGQRVELHRAHPHLRPARGVPAHRAGGQHPRPAGADRPGDLGGGHHHHASHRVRHLRPLPVRQHGAHRAAGRLPRGRLGAPGGGRGGPQLRQRRARRQLQPLRPRARLQRHWRRGGRVRLAGPAVRPHPRAQRGERARARPGVLPAVL</sequence>
<dbReference type="EMBL" id="CADCTX010000919">
    <property type="protein sequence ID" value="CAA9358584.1"/>
    <property type="molecule type" value="Genomic_DNA"/>
</dbReference>
<feature type="region of interest" description="Disordered" evidence="1">
    <location>
        <begin position="166"/>
        <end position="200"/>
    </location>
</feature>
<feature type="region of interest" description="Disordered" evidence="1">
    <location>
        <begin position="81"/>
        <end position="115"/>
    </location>
</feature>
<feature type="region of interest" description="Disordered" evidence="1">
    <location>
        <begin position="1"/>
        <end position="35"/>
    </location>
</feature>
<feature type="non-terminal residue" evidence="2">
    <location>
        <position position="297"/>
    </location>
</feature>
<name>A0A6J4MIJ8_9BACT</name>
<organism evidence="2">
    <name type="scientific">uncultured Gemmatimonadaceae bacterium</name>
    <dbReference type="NCBI Taxonomy" id="246130"/>
    <lineage>
        <taxon>Bacteria</taxon>
        <taxon>Pseudomonadati</taxon>
        <taxon>Gemmatimonadota</taxon>
        <taxon>Gemmatimonadia</taxon>
        <taxon>Gemmatimonadales</taxon>
        <taxon>Gemmatimonadaceae</taxon>
        <taxon>environmental samples</taxon>
    </lineage>
</organism>
<accession>A0A6J4MIJ8</accession>
<feature type="region of interest" description="Disordered" evidence="1">
    <location>
        <begin position="125"/>
        <end position="144"/>
    </location>
</feature>
<reference evidence="2" key="1">
    <citation type="submission" date="2020-02" db="EMBL/GenBank/DDBJ databases">
        <authorList>
            <person name="Meier V. D."/>
        </authorList>
    </citation>
    <scope>NUCLEOTIDE SEQUENCE</scope>
    <source>
        <strain evidence="2">AVDCRST_MAG40</strain>
    </source>
</reference>
<feature type="region of interest" description="Disordered" evidence="1">
    <location>
        <begin position="212"/>
        <end position="253"/>
    </location>
</feature>
<evidence type="ECO:0000256" key="1">
    <source>
        <dbReference type="SAM" id="MobiDB-lite"/>
    </source>
</evidence>
<feature type="compositionally biased region" description="Low complexity" evidence="1">
    <location>
        <begin position="20"/>
        <end position="29"/>
    </location>
</feature>
<proteinExistence type="predicted"/>
<protein>
    <submittedName>
        <fullName evidence="2">Uncharacterized protein</fullName>
    </submittedName>
</protein>